<protein>
    <submittedName>
        <fullName evidence="1">Uncharacterized protein</fullName>
    </submittedName>
</protein>
<evidence type="ECO:0000313" key="1">
    <source>
        <dbReference type="EMBL" id="KAI9383545.1"/>
    </source>
</evidence>
<evidence type="ECO:0000313" key="2">
    <source>
        <dbReference type="Proteomes" id="UP000006729"/>
    </source>
</evidence>
<dbReference type="Proteomes" id="UP000006729">
    <property type="component" value="Chromosome 13"/>
</dbReference>
<proteinExistence type="predicted"/>
<gene>
    <name evidence="1" type="ORF">POPTR_013G101300v4</name>
</gene>
<sequence>MATETDHLDHHQHHQTYGDKWSCLQLSSEKGESQQDVSITQILDCGSISFGRYTADTLAWEKYSVFSHNRCQEELEKFFKAPGLVAQKKAYFEEYYKKIRAMKGLQAEQETTQTDSYQNGQEITTQEENGVDTEASKKESKPSNTSQEENGADVHRSKEENKPSNAYKIQILDNHTTGNINPSRRGINDGVEEESYLNGNSGGASKEDEIGVCFSARIPKYSMEDGSSSCTPSVKSSSKTRQKGSPVSNENKNNGSKLKKQASSMRVKGTVASAANRKKSDCRMSKDVVKPSEKPKPSVCKEITSTADVSLVSGKRITTKTASNKKSDQVQSHRQRREVQSSATVLHASLTKGKIVSLSSNIRGGPPKTHSTPKSLSDRLPGTSSVLTRSVQRSSKEMTTISHLRKFSVDNRSCDGFGQRSLGLSGHHSLPESRESESQRPKVVLKTLPDRDKSNQNTGPERRPVSSVKGRRQKKGLDEIDARIGPKSDSSKGTGSQRTSNLKPVHKIVTSQSVYLTRQKDSRHIDARMHGLLSHDNCVLFSVAWTNTMPSRTDRGCRFGFESLAGRGN</sequence>
<accession>A0ACC0S3S4</accession>
<reference evidence="1 2" key="1">
    <citation type="journal article" date="2006" name="Science">
        <title>The genome of black cottonwood, Populus trichocarpa (Torr. &amp; Gray).</title>
        <authorList>
            <person name="Tuskan G.A."/>
            <person name="Difazio S."/>
            <person name="Jansson S."/>
            <person name="Bohlmann J."/>
            <person name="Grigoriev I."/>
            <person name="Hellsten U."/>
            <person name="Putnam N."/>
            <person name="Ralph S."/>
            <person name="Rombauts S."/>
            <person name="Salamov A."/>
            <person name="Schein J."/>
            <person name="Sterck L."/>
            <person name="Aerts A."/>
            <person name="Bhalerao R.R."/>
            <person name="Bhalerao R.P."/>
            <person name="Blaudez D."/>
            <person name="Boerjan W."/>
            <person name="Brun A."/>
            <person name="Brunner A."/>
            <person name="Busov V."/>
            <person name="Campbell M."/>
            <person name="Carlson J."/>
            <person name="Chalot M."/>
            <person name="Chapman J."/>
            <person name="Chen G.L."/>
            <person name="Cooper D."/>
            <person name="Coutinho P.M."/>
            <person name="Couturier J."/>
            <person name="Covert S."/>
            <person name="Cronk Q."/>
            <person name="Cunningham R."/>
            <person name="Davis J."/>
            <person name="Degroeve S."/>
            <person name="Dejardin A."/>
            <person name="Depamphilis C."/>
            <person name="Detter J."/>
            <person name="Dirks B."/>
            <person name="Dubchak I."/>
            <person name="Duplessis S."/>
            <person name="Ehlting J."/>
            <person name="Ellis B."/>
            <person name="Gendler K."/>
            <person name="Goodstein D."/>
            <person name="Gribskov M."/>
            <person name="Grimwood J."/>
            <person name="Groover A."/>
            <person name="Gunter L."/>
            <person name="Hamberger B."/>
            <person name="Heinze B."/>
            <person name="Helariutta Y."/>
            <person name="Henrissat B."/>
            <person name="Holligan D."/>
            <person name="Holt R."/>
            <person name="Huang W."/>
            <person name="Islam-Faridi N."/>
            <person name="Jones S."/>
            <person name="Jones-Rhoades M."/>
            <person name="Jorgensen R."/>
            <person name="Joshi C."/>
            <person name="Kangasjarvi J."/>
            <person name="Karlsson J."/>
            <person name="Kelleher C."/>
            <person name="Kirkpatrick R."/>
            <person name="Kirst M."/>
            <person name="Kohler A."/>
            <person name="Kalluri U."/>
            <person name="Larimer F."/>
            <person name="Leebens-Mack J."/>
            <person name="Leple J.C."/>
            <person name="Locascio P."/>
            <person name="Lou Y."/>
            <person name="Lucas S."/>
            <person name="Martin F."/>
            <person name="Montanini B."/>
            <person name="Napoli C."/>
            <person name="Nelson D.R."/>
            <person name="Nelson C."/>
            <person name="Nieminen K."/>
            <person name="Nilsson O."/>
            <person name="Pereda V."/>
            <person name="Peter G."/>
            <person name="Philippe R."/>
            <person name="Pilate G."/>
            <person name="Poliakov A."/>
            <person name="Razumovskaya J."/>
            <person name="Richardson P."/>
            <person name="Rinaldi C."/>
            <person name="Ritland K."/>
            <person name="Rouze P."/>
            <person name="Ryaboy D."/>
            <person name="Schmutz J."/>
            <person name="Schrader J."/>
            <person name="Segerman B."/>
            <person name="Shin H."/>
            <person name="Siddiqui A."/>
            <person name="Sterky F."/>
            <person name="Terry A."/>
            <person name="Tsai C.J."/>
            <person name="Uberbacher E."/>
            <person name="Unneberg P."/>
            <person name="Vahala J."/>
            <person name="Wall K."/>
            <person name="Wessler S."/>
            <person name="Yang G."/>
            <person name="Yin T."/>
            <person name="Douglas C."/>
            <person name="Marra M."/>
            <person name="Sandberg G."/>
            <person name="Van de Peer Y."/>
            <person name="Rokhsar D."/>
        </authorList>
    </citation>
    <scope>NUCLEOTIDE SEQUENCE [LARGE SCALE GENOMIC DNA]</scope>
    <source>
        <strain evidence="2">cv. Nisqually</strain>
    </source>
</reference>
<keyword evidence="2" id="KW-1185">Reference proteome</keyword>
<organism evidence="1 2">
    <name type="scientific">Populus trichocarpa</name>
    <name type="common">Western balsam poplar</name>
    <name type="synonym">Populus balsamifera subsp. trichocarpa</name>
    <dbReference type="NCBI Taxonomy" id="3694"/>
    <lineage>
        <taxon>Eukaryota</taxon>
        <taxon>Viridiplantae</taxon>
        <taxon>Streptophyta</taxon>
        <taxon>Embryophyta</taxon>
        <taxon>Tracheophyta</taxon>
        <taxon>Spermatophyta</taxon>
        <taxon>Magnoliopsida</taxon>
        <taxon>eudicotyledons</taxon>
        <taxon>Gunneridae</taxon>
        <taxon>Pentapetalae</taxon>
        <taxon>rosids</taxon>
        <taxon>fabids</taxon>
        <taxon>Malpighiales</taxon>
        <taxon>Salicaceae</taxon>
        <taxon>Saliceae</taxon>
        <taxon>Populus</taxon>
    </lineage>
</organism>
<dbReference type="EMBL" id="CM009302">
    <property type="protein sequence ID" value="KAI9383545.1"/>
    <property type="molecule type" value="Genomic_DNA"/>
</dbReference>
<name>A0ACC0S3S4_POPTR</name>
<comment type="caution">
    <text evidence="1">The sequence shown here is derived from an EMBL/GenBank/DDBJ whole genome shotgun (WGS) entry which is preliminary data.</text>
</comment>